<dbReference type="EMBL" id="CP027306">
    <property type="protein sequence ID" value="AXE78027.1"/>
    <property type="molecule type" value="Genomic_DNA"/>
</dbReference>
<dbReference type="Gene3D" id="3.90.220.20">
    <property type="entry name" value="DNA methylase specificity domains"/>
    <property type="match status" value="2"/>
</dbReference>
<dbReference type="AlphaFoldDB" id="A0A2Z5JCH3"/>
<accession>A0A2Z5JCH3</accession>
<dbReference type="CDD" id="cd17253">
    <property type="entry name" value="RMtype1_S_Eco933I-TRD2-CR2_like"/>
    <property type="match status" value="1"/>
</dbReference>
<dbReference type="GO" id="GO:0003677">
    <property type="term" value="F:DNA binding"/>
    <property type="evidence" value="ECO:0007669"/>
    <property type="project" value="UniProtKB-KW"/>
</dbReference>
<dbReference type="Proteomes" id="UP000252698">
    <property type="component" value="Chromosome"/>
</dbReference>
<dbReference type="KEGG" id="sata:C5746_14960"/>
<dbReference type="GO" id="GO:0004519">
    <property type="term" value="F:endonuclease activity"/>
    <property type="evidence" value="ECO:0007669"/>
    <property type="project" value="UniProtKB-KW"/>
</dbReference>
<gene>
    <name evidence="3" type="ORF">C5746_14960</name>
</gene>
<dbReference type="InterPro" id="IPR052021">
    <property type="entry name" value="Type-I_RS_S_subunit"/>
</dbReference>
<keyword evidence="1" id="KW-0680">Restriction system</keyword>
<evidence type="ECO:0000256" key="2">
    <source>
        <dbReference type="ARBA" id="ARBA00023125"/>
    </source>
</evidence>
<dbReference type="SUPFAM" id="SSF116734">
    <property type="entry name" value="DNA methylase specificity domain"/>
    <property type="match status" value="2"/>
</dbReference>
<reference evidence="3 4" key="1">
    <citation type="journal article" date="2018" name="Front. Microbiol.">
        <title>Genome Sequencing of Streptomyces atratus SCSIOZH16 and Activation Production of Nocardamine via Metabolic Engineering.</title>
        <authorList>
            <person name="Li Y."/>
            <person name="Zhang C."/>
            <person name="Liu C."/>
            <person name="Ju J."/>
            <person name="Ma J."/>
        </authorList>
    </citation>
    <scope>NUCLEOTIDE SEQUENCE [LARGE SCALE GENOMIC DNA]</scope>
    <source>
        <strain evidence="3 4">SCSIO_ZH16</strain>
    </source>
</reference>
<keyword evidence="3" id="KW-0255">Endonuclease</keyword>
<dbReference type="PANTHER" id="PTHR30408">
    <property type="entry name" value="TYPE-1 RESTRICTION ENZYME ECOKI SPECIFICITY PROTEIN"/>
    <property type="match status" value="1"/>
</dbReference>
<proteinExistence type="predicted"/>
<dbReference type="CDD" id="cd17517">
    <property type="entry name" value="RMtype1_S_EcoKI_StySPI-TRD2-CR2_like"/>
    <property type="match status" value="1"/>
</dbReference>
<dbReference type="InterPro" id="IPR044946">
    <property type="entry name" value="Restrct_endonuc_typeI_TRD_sf"/>
</dbReference>
<dbReference type="PANTHER" id="PTHR30408:SF12">
    <property type="entry name" value="TYPE I RESTRICTION ENZYME MJAVIII SPECIFICITY SUBUNIT"/>
    <property type="match status" value="1"/>
</dbReference>
<evidence type="ECO:0000313" key="3">
    <source>
        <dbReference type="EMBL" id="AXE78027.1"/>
    </source>
</evidence>
<keyword evidence="2" id="KW-0238">DNA-binding</keyword>
<organism evidence="3 4">
    <name type="scientific">Streptomyces atratus</name>
    <dbReference type="NCBI Taxonomy" id="1893"/>
    <lineage>
        <taxon>Bacteria</taxon>
        <taxon>Bacillati</taxon>
        <taxon>Actinomycetota</taxon>
        <taxon>Actinomycetes</taxon>
        <taxon>Kitasatosporales</taxon>
        <taxon>Streptomycetaceae</taxon>
        <taxon>Streptomyces</taxon>
    </lineage>
</organism>
<keyword evidence="3" id="KW-0378">Hydrolase</keyword>
<dbReference type="REBASE" id="258672">
    <property type="entry name" value="S.SatZH16ORF14965P"/>
</dbReference>
<name>A0A2Z5JCH3_STRAR</name>
<keyword evidence="3" id="KW-0540">Nuclease</keyword>
<dbReference type="GO" id="GO:0009307">
    <property type="term" value="P:DNA restriction-modification system"/>
    <property type="evidence" value="ECO:0007669"/>
    <property type="project" value="UniProtKB-KW"/>
</dbReference>
<sequence length="385" mass="42306">MGKQLSPASREAAGQFPYLRVANVHLGRIDYADVNTMGFSSREREIYGLRPGDILLNEGQSLELVGRSAVYEGADGVYCFQNTLVRFRPSEQVLSAYAQVIFERWLATGVFAAIAKQTTSIAHLGSERFAALDFPLLPLAEQRRIVEVIDAVSAQERAIEASIAKLDMLKVSVMAELASMELGAFEGILERGPQNGIYKPASSYGSEGTPIVRIDSFRGGPSDFTRNLLRVSLSAGEVERYGLVTGDVLINRVNTPELVGKSTAVGRLVEPTVFESNMMRCRVRADRAVPTFVETWLGSSLAKTHFRMRAKSAISQASINRSDVRSCPFPRLDVPRQLNFLKRLAAVRDQQQLEEVELAKLGDLNRGIIDDLLDSGGRARARSAP</sequence>
<evidence type="ECO:0000256" key="1">
    <source>
        <dbReference type="ARBA" id="ARBA00022747"/>
    </source>
</evidence>
<protein>
    <submittedName>
        <fullName evidence="3">Restriction endonuclease subunit S</fullName>
    </submittedName>
</protein>
<evidence type="ECO:0000313" key="4">
    <source>
        <dbReference type="Proteomes" id="UP000252698"/>
    </source>
</evidence>